<gene>
    <name evidence="1" type="ORF">GJ689_05385</name>
</gene>
<evidence type="ECO:0000313" key="2">
    <source>
        <dbReference type="Proteomes" id="UP000438991"/>
    </source>
</evidence>
<evidence type="ECO:0000313" key="1">
    <source>
        <dbReference type="EMBL" id="MTW15637.1"/>
    </source>
</evidence>
<organism evidence="1 2">
    <name type="scientific">Rhodoplanes serenus</name>
    <dbReference type="NCBI Taxonomy" id="200615"/>
    <lineage>
        <taxon>Bacteria</taxon>
        <taxon>Pseudomonadati</taxon>
        <taxon>Pseudomonadota</taxon>
        <taxon>Alphaproteobacteria</taxon>
        <taxon>Hyphomicrobiales</taxon>
        <taxon>Nitrobacteraceae</taxon>
        <taxon>Rhodoplanes</taxon>
    </lineage>
</organism>
<protein>
    <submittedName>
        <fullName evidence="1">Uncharacterized protein</fullName>
    </submittedName>
</protein>
<name>A0A9X4XJB6_9BRAD</name>
<dbReference type="RefSeq" id="WP_155478846.1">
    <property type="nucleotide sequence ID" value="NZ_WNKV01000003.1"/>
</dbReference>
<dbReference type="Proteomes" id="UP000438991">
    <property type="component" value="Unassembled WGS sequence"/>
</dbReference>
<dbReference type="AlphaFoldDB" id="A0A9X4XJB6"/>
<comment type="caution">
    <text evidence="1">The sequence shown here is derived from an EMBL/GenBank/DDBJ whole genome shotgun (WGS) entry which is preliminary data.</text>
</comment>
<dbReference type="EMBL" id="WNKV01000003">
    <property type="protein sequence ID" value="MTW15637.1"/>
    <property type="molecule type" value="Genomic_DNA"/>
</dbReference>
<sequence>MPSLDADHLFSRPMMDAGVLARCGERALQTIAIAADHLGTAHGMRLEGQLRRWGQVGDRVCAYAFGPGALPMEAHEYALDAVRRTVGVIDRAGAPVGVLAALGGEPAAADNAFVLAERAWTELVVQTIDFQQDLLELWAAVVGQSLTVISGCTEDAAGRGPRRR</sequence>
<reference evidence="1 2" key="1">
    <citation type="submission" date="2019-11" db="EMBL/GenBank/DDBJ databases">
        <title>Whole-genome sequence of Rhodoplanes serenus DSM 18633, type strain.</title>
        <authorList>
            <person name="Kyndt J.A."/>
            <person name="Meyer T.E."/>
        </authorList>
    </citation>
    <scope>NUCLEOTIDE SEQUENCE [LARGE SCALE GENOMIC DNA]</scope>
    <source>
        <strain evidence="1 2">DSM 18633</strain>
    </source>
</reference>
<proteinExistence type="predicted"/>
<accession>A0A9X4XJB6</accession>